<evidence type="ECO:0008006" key="3">
    <source>
        <dbReference type="Google" id="ProtNLM"/>
    </source>
</evidence>
<name>A0A6C0AWU1_9ZZZZ</name>
<reference evidence="2" key="1">
    <citation type="journal article" date="2020" name="Nature">
        <title>Giant virus diversity and host interactions through global metagenomics.</title>
        <authorList>
            <person name="Schulz F."/>
            <person name="Roux S."/>
            <person name="Paez-Espino D."/>
            <person name="Jungbluth S."/>
            <person name="Walsh D.A."/>
            <person name="Denef V.J."/>
            <person name="McMahon K.D."/>
            <person name="Konstantinidis K.T."/>
            <person name="Eloe-Fadrosh E.A."/>
            <person name="Kyrpides N.C."/>
            <person name="Woyke T."/>
        </authorList>
    </citation>
    <scope>NUCLEOTIDE SEQUENCE</scope>
    <source>
        <strain evidence="2">GVMAG-S-ERX555961-36</strain>
    </source>
</reference>
<dbReference type="InterPro" id="IPR036869">
    <property type="entry name" value="J_dom_sf"/>
</dbReference>
<evidence type="ECO:0000313" key="2">
    <source>
        <dbReference type="EMBL" id="QHS83715.1"/>
    </source>
</evidence>
<organism evidence="2">
    <name type="scientific">viral metagenome</name>
    <dbReference type="NCBI Taxonomy" id="1070528"/>
    <lineage>
        <taxon>unclassified sequences</taxon>
        <taxon>metagenomes</taxon>
        <taxon>organismal metagenomes</taxon>
    </lineage>
</organism>
<dbReference type="EMBL" id="MN738762">
    <property type="protein sequence ID" value="QHS83715.1"/>
    <property type="molecule type" value="Genomic_DNA"/>
</dbReference>
<feature type="region of interest" description="Disordered" evidence="1">
    <location>
        <begin position="243"/>
        <end position="269"/>
    </location>
</feature>
<dbReference type="AlphaFoldDB" id="A0A6C0AWU1"/>
<proteinExistence type="predicted"/>
<accession>A0A6C0AWU1</accession>
<evidence type="ECO:0000256" key="1">
    <source>
        <dbReference type="SAM" id="MobiDB-lite"/>
    </source>
</evidence>
<dbReference type="Gene3D" id="1.10.287.110">
    <property type="entry name" value="DnaJ domain"/>
    <property type="match status" value="1"/>
</dbReference>
<protein>
    <recommendedName>
        <fullName evidence="3">J domain-containing protein</fullName>
    </recommendedName>
</protein>
<sequence length="421" mass="48740">MNTNESNLSKLSKLGLTDNQIEMVLSRIPKNSIDLFINKWISEKKVDVSNLNQTQIPVSRPRPASQYENKFDIERGIYESRKGMSQFSPEFNRTNSNNMPQVPYVPRLIPNITDRISNEEMNQQYQEKTQSRINPSANLDIMCRQLFGEAPKTGYSKDFLDKKYRELAMRFHPDKGGDPNHFHMLVTCYKHLKGVTLNTEIQRATPSSNRGSMPQAVPPPDSLFDNKFDPNVFNSYYEKNSFQKKSGGHGDWLQKSENVKAPPRPSESNFNSAYENHKKTLLNNVDSSRFQIMKHPGVPEELSPVTNSEILGQVDDEKTDYTGQTTKGTQYTDIRRALETPHLLYEENNYVDTDISKNFAAAKGERGSQPDKMSPMQYEQYENMRQQRVDAEERRRYNLNQYDEDISTHFQQTHHNRLTMS</sequence>
<dbReference type="SUPFAM" id="SSF46565">
    <property type="entry name" value="Chaperone J-domain"/>
    <property type="match status" value="1"/>
</dbReference>